<keyword evidence="1" id="KW-0805">Transcription regulation</keyword>
<dbReference type="SUPFAM" id="SSF46785">
    <property type="entry name" value="Winged helix' DNA-binding domain"/>
    <property type="match status" value="1"/>
</dbReference>
<dbReference type="PANTHER" id="PTHR42756:SF1">
    <property type="entry name" value="TRANSCRIPTIONAL REPRESSOR OF EMRAB OPERON"/>
    <property type="match status" value="1"/>
</dbReference>
<proteinExistence type="predicted"/>
<dbReference type="InterPro" id="IPR036390">
    <property type="entry name" value="WH_DNA-bd_sf"/>
</dbReference>
<evidence type="ECO:0000313" key="6">
    <source>
        <dbReference type="Proteomes" id="UP001596507"/>
    </source>
</evidence>
<name>A0ABW2HAR0_9MICO</name>
<dbReference type="EMBL" id="JBHTBE010000001">
    <property type="protein sequence ID" value="MFC7267531.1"/>
    <property type="molecule type" value="Genomic_DNA"/>
</dbReference>
<dbReference type="SMART" id="SM00347">
    <property type="entry name" value="HTH_MARR"/>
    <property type="match status" value="1"/>
</dbReference>
<feature type="domain" description="HTH marR-type" evidence="4">
    <location>
        <begin position="8"/>
        <end position="141"/>
    </location>
</feature>
<evidence type="ECO:0000256" key="3">
    <source>
        <dbReference type="ARBA" id="ARBA00023163"/>
    </source>
</evidence>
<dbReference type="InterPro" id="IPR036388">
    <property type="entry name" value="WH-like_DNA-bd_sf"/>
</dbReference>
<dbReference type="Proteomes" id="UP001596507">
    <property type="component" value="Unassembled WGS sequence"/>
</dbReference>
<gene>
    <name evidence="5" type="ORF">ACFQRL_01015</name>
</gene>
<keyword evidence="2" id="KW-0238">DNA-binding</keyword>
<evidence type="ECO:0000256" key="2">
    <source>
        <dbReference type="ARBA" id="ARBA00023125"/>
    </source>
</evidence>
<evidence type="ECO:0000256" key="1">
    <source>
        <dbReference type="ARBA" id="ARBA00023015"/>
    </source>
</evidence>
<dbReference type="PROSITE" id="PS50995">
    <property type="entry name" value="HTH_MARR_2"/>
    <property type="match status" value="1"/>
</dbReference>
<evidence type="ECO:0000259" key="4">
    <source>
        <dbReference type="PROSITE" id="PS50995"/>
    </source>
</evidence>
<sequence>MTSRRDPAHRSLPLLAQLGNTVVRELKDVMSSTGLHPRQSAILSYLDESEHGASQQTLSDLIAVHRSAMVLLIDDLESKGYVRRARNGADRRAYDVVITAEGRAALHAIEPLTQAYEDELLGALSTDEREHLLGLLIRVAESRSIGVTQKS</sequence>
<keyword evidence="3" id="KW-0804">Transcription</keyword>
<dbReference type="PRINTS" id="PR00598">
    <property type="entry name" value="HTHMARR"/>
</dbReference>
<dbReference type="Gene3D" id="1.10.10.10">
    <property type="entry name" value="Winged helix-like DNA-binding domain superfamily/Winged helix DNA-binding domain"/>
    <property type="match status" value="1"/>
</dbReference>
<evidence type="ECO:0000313" key="5">
    <source>
        <dbReference type="EMBL" id="MFC7267531.1"/>
    </source>
</evidence>
<dbReference type="PANTHER" id="PTHR42756">
    <property type="entry name" value="TRANSCRIPTIONAL REGULATOR, MARR"/>
    <property type="match status" value="1"/>
</dbReference>
<dbReference type="RefSeq" id="WP_262872466.1">
    <property type="nucleotide sequence ID" value="NZ_BAABKW010000011.1"/>
</dbReference>
<organism evidence="5 6">
    <name type="scientific">Microbacterium fluvii</name>
    <dbReference type="NCBI Taxonomy" id="415215"/>
    <lineage>
        <taxon>Bacteria</taxon>
        <taxon>Bacillati</taxon>
        <taxon>Actinomycetota</taxon>
        <taxon>Actinomycetes</taxon>
        <taxon>Micrococcales</taxon>
        <taxon>Microbacteriaceae</taxon>
        <taxon>Microbacterium</taxon>
    </lineage>
</organism>
<accession>A0ABW2HAR0</accession>
<dbReference type="InterPro" id="IPR000835">
    <property type="entry name" value="HTH_MarR-typ"/>
</dbReference>
<reference evidence="6" key="1">
    <citation type="journal article" date="2019" name="Int. J. Syst. Evol. Microbiol.">
        <title>The Global Catalogue of Microorganisms (GCM) 10K type strain sequencing project: providing services to taxonomists for standard genome sequencing and annotation.</title>
        <authorList>
            <consortium name="The Broad Institute Genomics Platform"/>
            <consortium name="The Broad Institute Genome Sequencing Center for Infectious Disease"/>
            <person name="Wu L."/>
            <person name="Ma J."/>
        </authorList>
    </citation>
    <scope>NUCLEOTIDE SEQUENCE [LARGE SCALE GENOMIC DNA]</scope>
    <source>
        <strain evidence="6">CGMCC 1.15772</strain>
    </source>
</reference>
<protein>
    <submittedName>
        <fullName evidence="5">MarR family winged helix-turn-helix transcriptional regulator</fullName>
    </submittedName>
</protein>
<dbReference type="Pfam" id="PF12802">
    <property type="entry name" value="MarR_2"/>
    <property type="match status" value="1"/>
</dbReference>
<comment type="caution">
    <text evidence="5">The sequence shown here is derived from an EMBL/GenBank/DDBJ whole genome shotgun (WGS) entry which is preliminary data.</text>
</comment>
<keyword evidence="6" id="KW-1185">Reference proteome</keyword>